<sequence>MDKDQNYDKETKNYDEETKNYDEEINSSALSSLDSFGILQRTSTDSSSSPDHRHLLESSTRSDMQLFKSRISKLLLGEDMSGCGKGVTTALAISNSITNLFVNIYGELMVRLESLPYEKKLMWNQEIDCLVSVCDYIFEPISTEPTDHPQMRPRSDIANNLPALKKLDNMLQTMIEGFQATEFWYLEKQKLPTSKGGAMGSIRWASNPKNVDKWWLPLPCVPSNGLSEKTTENLIRTRKCADQIYKAAHTINSIVLSEMEVPQIYTASLHKNARKYLGDGVYRYMKSTNEDFFPENLLKSLDLDSSEHKALEVADLFEASMYIWRRKASVRNEMNIDVESKNTLLANRAENTLKYLKHLYPQLSQTTLDISKIQYNTDIGQAILESYSRVLESFAFNVTARIDDVLYIDGLSKNPHKA</sequence>
<dbReference type="PANTHER" id="PTHR33101">
    <property type="entry name" value="ROP GUANINE NUCLEOTIDE EXCHANGE FACTOR 1"/>
    <property type="match status" value="1"/>
</dbReference>
<evidence type="ECO:0000256" key="3">
    <source>
        <dbReference type="SAM" id="MobiDB-lite"/>
    </source>
</evidence>
<dbReference type="OMA" id="QKRECAN"/>
<dbReference type="EMBL" id="LFYR01000145">
    <property type="protein sequence ID" value="KMZ75593.1"/>
    <property type="molecule type" value="Genomic_DNA"/>
</dbReference>
<evidence type="ECO:0000256" key="2">
    <source>
        <dbReference type="PROSITE-ProRule" id="PRU00663"/>
    </source>
</evidence>
<feature type="region of interest" description="Disordered" evidence="3">
    <location>
        <begin position="1"/>
        <end position="23"/>
    </location>
</feature>
<dbReference type="OrthoDB" id="1053009at2759"/>
<dbReference type="GO" id="GO:0005085">
    <property type="term" value="F:guanyl-nucleotide exchange factor activity"/>
    <property type="evidence" value="ECO:0000318"/>
    <property type="project" value="GO_Central"/>
</dbReference>
<feature type="compositionally biased region" description="Basic and acidic residues" evidence="3">
    <location>
        <begin position="1"/>
        <end position="22"/>
    </location>
</feature>
<comment type="caution">
    <text evidence="5">The sequence shown here is derived from an EMBL/GenBank/DDBJ whole genome shotgun (WGS) entry which is preliminary data.</text>
</comment>
<dbReference type="Pfam" id="PF03759">
    <property type="entry name" value="PRONE"/>
    <property type="match status" value="1"/>
</dbReference>
<keyword evidence="6" id="KW-1185">Reference proteome</keyword>
<feature type="domain" description="PRONE" evidence="4">
    <location>
        <begin position="54"/>
        <end position="418"/>
    </location>
</feature>
<dbReference type="Proteomes" id="UP000036987">
    <property type="component" value="Unassembled WGS sequence"/>
</dbReference>
<evidence type="ECO:0000313" key="6">
    <source>
        <dbReference type="Proteomes" id="UP000036987"/>
    </source>
</evidence>
<dbReference type="InterPro" id="IPR038937">
    <property type="entry name" value="RopGEF"/>
</dbReference>
<evidence type="ECO:0000259" key="4">
    <source>
        <dbReference type="PROSITE" id="PS51334"/>
    </source>
</evidence>
<reference evidence="6" key="1">
    <citation type="journal article" date="2016" name="Nature">
        <title>The genome of the seagrass Zostera marina reveals angiosperm adaptation to the sea.</title>
        <authorList>
            <person name="Olsen J.L."/>
            <person name="Rouze P."/>
            <person name="Verhelst B."/>
            <person name="Lin Y.-C."/>
            <person name="Bayer T."/>
            <person name="Collen J."/>
            <person name="Dattolo E."/>
            <person name="De Paoli E."/>
            <person name="Dittami S."/>
            <person name="Maumus F."/>
            <person name="Michel G."/>
            <person name="Kersting A."/>
            <person name="Lauritano C."/>
            <person name="Lohaus R."/>
            <person name="Toepel M."/>
            <person name="Tonon T."/>
            <person name="Vanneste K."/>
            <person name="Amirebrahimi M."/>
            <person name="Brakel J."/>
            <person name="Bostroem C."/>
            <person name="Chovatia M."/>
            <person name="Grimwood J."/>
            <person name="Jenkins J.W."/>
            <person name="Jueterbock A."/>
            <person name="Mraz A."/>
            <person name="Stam W.T."/>
            <person name="Tice H."/>
            <person name="Bornberg-Bauer E."/>
            <person name="Green P.J."/>
            <person name="Pearson G.A."/>
            <person name="Procaccini G."/>
            <person name="Duarte C.M."/>
            <person name="Schmutz J."/>
            <person name="Reusch T.B.H."/>
            <person name="Van de Peer Y."/>
        </authorList>
    </citation>
    <scope>NUCLEOTIDE SEQUENCE [LARGE SCALE GENOMIC DNA]</scope>
    <source>
        <strain evidence="6">cv. Finnish</strain>
    </source>
</reference>
<gene>
    <name evidence="5" type="ORF">ZOSMA_112G00060</name>
</gene>
<dbReference type="PANTHER" id="PTHR33101:SF47">
    <property type="entry name" value="ROP GUANINE NUCLEOTIDE EXCHANGE FACTOR 2-RELATED"/>
    <property type="match status" value="1"/>
</dbReference>
<proteinExistence type="predicted"/>
<dbReference type="AlphaFoldDB" id="A0A0K9Q2V0"/>
<dbReference type="Gene3D" id="1.20.58.2010">
    <property type="entry name" value="PRONE domain, subdomain 1"/>
    <property type="match status" value="2"/>
</dbReference>
<evidence type="ECO:0000313" key="5">
    <source>
        <dbReference type="EMBL" id="KMZ75593.1"/>
    </source>
</evidence>
<dbReference type="GO" id="GO:0005886">
    <property type="term" value="C:plasma membrane"/>
    <property type="evidence" value="ECO:0000318"/>
    <property type="project" value="GO_Central"/>
</dbReference>
<dbReference type="InterPro" id="IPR005512">
    <property type="entry name" value="PRONE_dom"/>
</dbReference>
<name>A0A0K9Q2V0_ZOSMR</name>
<keyword evidence="1 2" id="KW-0344">Guanine-nucleotide releasing factor</keyword>
<accession>A0A0K9Q2V0</accession>
<organism evidence="5 6">
    <name type="scientific">Zostera marina</name>
    <name type="common">Eelgrass</name>
    <dbReference type="NCBI Taxonomy" id="29655"/>
    <lineage>
        <taxon>Eukaryota</taxon>
        <taxon>Viridiplantae</taxon>
        <taxon>Streptophyta</taxon>
        <taxon>Embryophyta</taxon>
        <taxon>Tracheophyta</taxon>
        <taxon>Spermatophyta</taxon>
        <taxon>Magnoliopsida</taxon>
        <taxon>Liliopsida</taxon>
        <taxon>Zosteraceae</taxon>
        <taxon>Zostera</taxon>
    </lineage>
</organism>
<evidence type="ECO:0000256" key="1">
    <source>
        <dbReference type="ARBA" id="ARBA00022658"/>
    </source>
</evidence>
<protein>
    <submittedName>
        <fullName evidence="5">Rop guanine nucleotide exchange factor 3</fullName>
    </submittedName>
</protein>
<dbReference type="PROSITE" id="PS51334">
    <property type="entry name" value="PRONE"/>
    <property type="match status" value="1"/>
</dbReference>